<organism evidence="13 14">
    <name type="scientific">Pelobates cultripes</name>
    <name type="common">Western spadefoot toad</name>
    <dbReference type="NCBI Taxonomy" id="61616"/>
    <lineage>
        <taxon>Eukaryota</taxon>
        <taxon>Metazoa</taxon>
        <taxon>Chordata</taxon>
        <taxon>Craniata</taxon>
        <taxon>Vertebrata</taxon>
        <taxon>Euteleostomi</taxon>
        <taxon>Amphibia</taxon>
        <taxon>Batrachia</taxon>
        <taxon>Anura</taxon>
        <taxon>Pelobatoidea</taxon>
        <taxon>Pelobatidae</taxon>
        <taxon>Pelobates</taxon>
    </lineage>
</organism>
<dbReference type="GO" id="GO:0016712">
    <property type="term" value="F:oxidoreductase activity, acting on paired donors, with incorporation or reduction of molecular oxygen, reduced flavin or flavoprotein as one donor, and incorporation of one atom of oxygen"/>
    <property type="evidence" value="ECO:0007669"/>
    <property type="project" value="InterPro"/>
</dbReference>
<reference evidence="13" key="1">
    <citation type="submission" date="2022-03" db="EMBL/GenBank/DDBJ databases">
        <authorList>
            <person name="Alioto T."/>
            <person name="Alioto T."/>
            <person name="Gomez Garrido J."/>
        </authorList>
    </citation>
    <scope>NUCLEOTIDE SEQUENCE</scope>
</reference>
<evidence type="ECO:0000256" key="3">
    <source>
        <dbReference type="ARBA" id="ARBA00010617"/>
    </source>
</evidence>
<name>A0AAD1SVK8_PELCU</name>
<comment type="cofactor">
    <cofactor evidence="1 10">
        <name>heme</name>
        <dbReference type="ChEBI" id="CHEBI:30413"/>
    </cofactor>
</comment>
<dbReference type="Pfam" id="PF00067">
    <property type="entry name" value="p450"/>
    <property type="match status" value="1"/>
</dbReference>
<gene>
    <name evidence="13" type="ORF">PECUL_23A055938</name>
</gene>
<evidence type="ECO:0000256" key="6">
    <source>
        <dbReference type="ARBA" id="ARBA00023002"/>
    </source>
</evidence>
<keyword evidence="14" id="KW-1185">Reference proteome</keyword>
<feature type="binding site" description="axial binding residue" evidence="10">
    <location>
        <position position="450"/>
    </location>
    <ligand>
        <name>heme</name>
        <dbReference type="ChEBI" id="CHEBI:30413"/>
    </ligand>
    <ligandPart>
        <name>Fe</name>
        <dbReference type="ChEBI" id="CHEBI:18248"/>
    </ligandPart>
</feature>
<keyword evidence="6 11" id="KW-0560">Oxidoreductase</keyword>
<dbReference type="InterPro" id="IPR017972">
    <property type="entry name" value="Cyt_P450_CS"/>
</dbReference>
<dbReference type="GO" id="GO:0005506">
    <property type="term" value="F:iron ion binding"/>
    <property type="evidence" value="ECO:0007669"/>
    <property type="project" value="InterPro"/>
</dbReference>
<dbReference type="InterPro" id="IPR050182">
    <property type="entry name" value="Cytochrome_P450_fam2"/>
</dbReference>
<dbReference type="GO" id="GO:0016020">
    <property type="term" value="C:membrane"/>
    <property type="evidence" value="ECO:0007669"/>
    <property type="project" value="UniProtKB-SubCell"/>
</dbReference>
<dbReference type="GO" id="GO:0020037">
    <property type="term" value="F:heme binding"/>
    <property type="evidence" value="ECO:0007669"/>
    <property type="project" value="InterPro"/>
</dbReference>
<dbReference type="PANTHER" id="PTHR24300">
    <property type="entry name" value="CYTOCHROME P450 508A4-RELATED"/>
    <property type="match status" value="1"/>
</dbReference>
<dbReference type="Gene3D" id="1.10.630.10">
    <property type="entry name" value="Cytochrome P450"/>
    <property type="match status" value="1"/>
</dbReference>
<dbReference type="PROSITE" id="PS00086">
    <property type="entry name" value="CYTOCHROME_P450"/>
    <property type="match status" value="1"/>
</dbReference>
<keyword evidence="12" id="KW-0812">Transmembrane</keyword>
<evidence type="ECO:0000256" key="7">
    <source>
        <dbReference type="ARBA" id="ARBA00023004"/>
    </source>
</evidence>
<dbReference type="GO" id="GO:0005737">
    <property type="term" value="C:cytoplasm"/>
    <property type="evidence" value="ECO:0007669"/>
    <property type="project" value="TreeGrafter"/>
</dbReference>
<comment type="subcellular location">
    <subcellularLocation>
        <location evidence="2">Membrane</location>
    </subcellularLocation>
</comment>
<evidence type="ECO:0000313" key="13">
    <source>
        <dbReference type="EMBL" id="CAH2312224.1"/>
    </source>
</evidence>
<dbReference type="PRINTS" id="PR00385">
    <property type="entry name" value="P450"/>
</dbReference>
<dbReference type="Proteomes" id="UP001295444">
    <property type="component" value="Chromosome 08"/>
</dbReference>
<comment type="similarity">
    <text evidence="3 11">Belongs to the cytochrome P450 family.</text>
</comment>
<keyword evidence="7 10" id="KW-0408">Iron</keyword>
<dbReference type="PANTHER" id="PTHR24300:SF1">
    <property type="entry name" value="CYTOCHROME P450 2D6-RELATED"/>
    <property type="match status" value="1"/>
</dbReference>
<dbReference type="GO" id="GO:0019369">
    <property type="term" value="P:arachidonate metabolic process"/>
    <property type="evidence" value="ECO:0007669"/>
    <property type="project" value="TreeGrafter"/>
</dbReference>
<sequence length="505" mass="58405">MGKEDHLYLFGLSNVFVLGIILIISLLLLDFIKRRKTWARFPPGPPSKPFVGNMLQIDFRNPHIAMCKLSKEYGDVYSLQFLWTNLVVLNGFEVMKEALLNKSEDIADRPNFPIYEPLGFIGNTKGVVFARYGISWKEHRRFSLSTLRDFGMGKKSLEQRVTEEAGFLCSRLQSEQGRPFDPRFLINNAVSNVICSIAFGERFEYSDAKFQKLLHLFMEALTAESGLLAQIANEIPILMKIPWLANKILEPEYSIFPFLNDLISEHRKSFDPNHIRDFIDAYMLEMEKMKENSDSSFNETNLLLTTYDLFGAGTETTSTTLRWGFLFMMIYPEVQFKVHEEIDKVIGRERKPTMGDVLEMPYTNAVVHEIQRCGDIVPLGLQHMAYRDTEIKGYFIPKGTTVITNLSSVLKDEKVWKKPYQFYPEHFLDENGKFVKQEAFMAFSAGRRVCLGESLARMELFLFFTSLMQQFKFEIPDKEPRPREDGQLAFTLSPHPYKMCAVSRM</sequence>
<protein>
    <submittedName>
        <fullName evidence="13">Cytochrome P450 2D17</fullName>
    </submittedName>
</protein>
<evidence type="ECO:0000256" key="2">
    <source>
        <dbReference type="ARBA" id="ARBA00004370"/>
    </source>
</evidence>
<evidence type="ECO:0000256" key="8">
    <source>
        <dbReference type="ARBA" id="ARBA00023033"/>
    </source>
</evidence>
<evidence type="ECO:0000256" key="1">
    <source>
        <dbReference type="ARBA" id="ARBA00001971"/>
    </source>
</evidence>
<evidence type="ECO:0000256" key="9">
    <source>
        <dbReference type="ARBA" id="ARBA00023136"/>
    </source>
</evidence>
<dbReference type="PRINTS" id="PR01686">
    <property type="entry name" value="EP450ICYP2D"/>
</dbReference>
<evidence type="ECO:0000256" key="10">
    <source>
        <dbReference type="PIRSR" id="PIRSR602401-1"/>
    </source>
</evidence>
<evidence type="ECO:0000256" key="11">
    <source>
        <dbReference type="RuleBase" id="RU000461"/>
    </source>
</evidence>
<keyword evidence="4 10" id="KW-0349">Heme</keyword>
<evidence type="ECO:0000256" key="5">
    <source>
        <dbReference type="ARBA" id="ARBA00022723"/>
    </source>
</evidence>
<dbReference type="EMBL" id="OW240919">
    <property type="protein sequence ID" value="CAH2312224.1"/>
    <property type="molecule type" value="Genomic_DNA"/>
</dbReference>
<dbReference type="InterPro" id="IPR002401">
    <property type="entry name" value="Cyt_P450_E_grp-I"/>
</dbReference>
<dbReference type="AlphaFoldDB" id="A0AAD1SVK8"/>
<keyword evidence="9 12" id="KW-0472">Membrane</keyword>
<dbReference type="FunFam" id="1.10.630.10:FF:000004">
    <property type="entry name" value="cytochrome P450 2D15 isoform X1"/>
    <property type="match status" value="1"/>
</dbReference>
<dbReference type="InterPro" id="IPR008069">
    <property type="entry name" value="Cyt_P450_E_grp-I_CYP2D-like"/>
</dbReference>
<dbReference type="PRINTS" id="PR00463">
    <property type="entry name" value="EP450I"/>
</dbReference>
<evidence type="ECO:0000313" key="14">
    <source>
        <dbReference type="Proteomes" id="UP001295444"/>
    </source>
</evidence>
<dbReference type="GO" id="GO:0006805">
    <property type="term" value="P:xenobiotic metabolic process"/>
    <property type="evidence" value="ECO:0007669"/>
    <property type="project" value="TreeGrafter"/>
</dbReference>
<feature type="transmembrane region" description="Helical" evidence="12">
    <location>
        <begin position="6"/>
        <end position="29"/>
    </location>
</feature>
<dbReference type="InterPro" id="IPR001128">
    <property type="entry name" value="Cyt_P450"/>
</dbReference>
<proteinExistence type="inferred from homology"/>
<dbReference type="InterPro" id="IPR036396">
    <property type="entry name" value="Cyt_P450_sf"/>
</dbReference>
<keyword evidence="8 11" id="KW-0503">Monooxygenase</keyword>
<accession>A0AAD1SVK8</accession>
<dbReference type="SUPFAM" id="SSF48264">
    <property type="entry name" value="Cytochrome P450"/>
    <property type="match status" value="1"/>
</dbReference>
<keyword evidence="12" id="KW-1133">Transmembrane helix</keyword>
<keyword evidence="5 10" id="KW-0479">Metal-binding</keyword>
<evidence type="ECO:0000256" key="4">
    <source>
        <dbReference type="ARBA" id="ARBA00022617"/>
    </source>
</evidence>
<evidence type="ECO:0000256" key="12">
    <source>
        <dbReference type="SAM" id="Phobius"/>
    </source>
</evidence>